<proteinExistence type="predicted"/>
<dbReference type="AlphaFoldDB" id="A0A011PJY8"/>
<keyword evidence="3" id="KW-1185">Reference proteome</keyword>
<dbReference type="Gene3D" id="3.30.70.1290">
    <property type="entry name" value="Transposase IS200-like"/>
    <property type="match status" value="1"/>
</dbReference>
<dbReference type="GO" id="GO:0004803">
    <property type="term" value="F:transposase activity"/>
    <property type="evidence" value="ECO:0007669"/>
    <property type="project" value="InterPro"/>
</dbReference>
<evidence type="ECO:0000313" key="2">
    <source>
        <dbReference type="EMBL" id="EXI66579.1"/>
    </source>
</evidence>
<feature type="domain" description="Transposase IS200-like" evidence="1">
    <location>
        <begin position="9"/>
        <end position="124"/>
    </location>
</feature>
<dbReference type="PANTHER" id="PTHR34322:SF2">
    <property type="entry name" value="TRANSPOSASE IS200-LIKE DOMAIN-CONTAINING PROTEIN"/>
    <property type="match status" value="1"/>
</dbReference>
<evidence type="ECO:0000259" key="1">
    <source>
        <dbReference type="SMART" id="SM01321"/>
    </source>
</evidence>
<dbReference type="GO" id="GO:0006313">
    <property type="term" value="P:DNA transposition"/>
    <property type="evidence" value="ECO:0007669"/>
    <property type="project" value="InterPro"/>
</dbReference>
<dbReference type="GO" id="GO:0003677">
    <property type="term" value="F:DNA binding"/>
    <property type="evidence" value="ECO:0007669"/>
    <property type="project" value="InterPro"/>
</dbReference>
<protein>
    <submittedName>
        <fullName evidence="2">Transposase</fullName>
    </submittedName>
</protein>
<gene>
    <name evidence="2" type="ORF">AW08_02484</name>
</gene>
<comment type="caution">
    <text evidence="2">The sequence shown here is derived from an EMBL/GenBank/DDBJ whole genome shotgun (WGS) entry which is preliminary data.</text>
</comment>
<dbReference type="Proteomes" id="UP000020218">
    <property type="component" value="Unassembled WGS sequence"/>
</dbReference>
<sequence>MPRRARIVAADTPVHVIQRGIDRGACFFSDDDFRFYLEALATAASSEKVAVHAYVLMTNHVHLLVTGEAPDGISNLMKRLGQCYVQRVNRTYGRTGSLWEGRFRSCLVQADNYLLACQRYIELNPVRAGMVNQPGDYRWSSFHANTGLAIDRLLTPHAVFLDQGVSAERRHAAYRELFDEHLEPALVARIRESANGGFVLGSERFQREIAFMLGRRTWKGSPGRPVKQTFDDTQQQLAL</sequence>
<dbReference type="InterPro" id="IPR002686">
    <property type="entry name" value="Transposase_17"/>
</dbReference>
<name>A0A011PJY8_9PROT</name>
<dbReference type="SMART" id="SM01321">
    <property type="entry name" value="Y1_Tnp"/>
    <property type="match status" value="1"/>
</dbReference>
<reference evidence="2" key="1">
    <citation type="submission" date="2014-02" db="EMBL/GenBank/DDBJ databases">
        <title>Expanding our view of genomic diversity in Candidatus Accumulibacter clades.</title>
        <authorList>
            <person name="Skennerton C.T."/>
            <person name="Barr J.J."/>
            <person name="Slater F.R."/>
            <person name="Bond P.L."/>
            <person name="Tyson G.W."/>
        </authorList>
    </citation>
    <scope>NUCLEOTIDE SEQUENCE [LARGE SCALE GENOMIC DNA]</scope>
</reference>
<dbReference type="PANTHER" id="PTHR34322">
    <property type="entry name" value="TRANSPOSASE, Y1_TNP DOMAIN-CONTAINING"/>
    <property type="match status" value="1"/>
</dbReference>
<organism evidence="2 3">
    <name type="scientific">Candidatus Accumulibacter adjunctus</name>
    <dbReference type="NCBI Taxonomy" id="1454001"/>
    <lineage>
        <taxon>Bacteria</taxon>
        <taxon>Pseudomonadati</taxon>
        <taxon>Pseudomonadota</taxon>
        <taxon>Betaproteobacteria</taxon>
        <taxon>Candidatus Accumulibacter</taxon>
    </lineage>
</organism>
<dbReference type="PATRIC" id="fig|1454001.3.peg.2538"/>
<dbReference type="Pfam" id="PF01797">
    <property type="entry name" value="Y1_Tnp"/>
    <property type="match status" value="1"/>
</dbReference>
<dbReference type="EMBL" id="JFAX01000014">
    <property type="protein sequence ID" value="EXI66579.1"/>
    <property type="molecule type" value="Genomic_DNA"/>
</dbReference>
<dbReference type="STRING" id="1454001.AW08_02484"/>
<dbReference type="InterPro" id="IPR036515">
    <property type="entry name" value="Transposase_17_sf"/>
</dbReference>
<evidence type="ECO:0000313" key="3">
    <source>
        <dbReference type="Proteomes" id="UP000020218"/>
    </source>
</evidence>
<dbReference type="SUPFAM" id="SSF143422">
    <property type="entry name" value="Transposase IS200-like"/>
    <property type="match status" value="1"/>
</dbReference>
<accession>A0A011PJY8</accession>